<dbReference type="AlphaFoldDB" id="V6STB3"/>
<dbReference type="eggNOG" id="ENOG503284N">
    <property type="taxonomic scope" value="Bacteria"/>
</dbReference>
<dbReference type="InterPro" id="IPR046219">
    <property type="entry name" value="DUF6252"/>
</dbReference>
<dbReference type="OrthoDB" id="1448607at2"/>
<dbReference type="Pfam" id="PF19765">
    <property type="entry name" value="DUF6252"/>
    <property type="match status" value="1"/>
</dbReference>
<reference evidence="1 2" key="1">
    <citation type="submission" date="2013-08" db="EMBL/GenBank/DDBJ databases">
        <title>Flavobacterium limnosediminis JC2902 genome sequencing.</title>
        <authorList>
            <person name="Lee K."/>
            <person name="Yi H."/>
            <person name="Park S."/>
            <person name="Chun J."/>
        </authorList>
    </citation>
    <scope>NUCLEOTIDE SEQUENCE [LARGE SCALE GENOMIC DNA]</scope>
    <source>
        <strain evidence="1 2">JC2902</strain>
    </source>
</reference>
<comment type="caution">
    <text evidence="1">The sequence shown here is derived from an EMBL/GenBank/DDBJ whole genome shotgun (WGS) entry which is preliminary data.</text>
</comment>
<gene>
    <name evidence="1" type="ORF">FLJC2902T_01570</name>
</gene>
<dbReference type="PATRIC" id="fig|1341181.4.peg.152"/>
<sequence>MKKIASLFVLIVTFASCSEDIKFNSPAFQAYKNGVTWKANEMHAFSDAGGLTIMAAVGTDMVILHTSSAAPGTYTLGTGLINTATYESVDGEGSSYATGDEVGSGKIVISPGQTAGTITGTFQFIAEDEEGNEVNFTDGNFYKVPQ</sequence>
<proteinExistence type="predicted"/>
<name>V6STB3_9FLAO</name>
<dbReference type="RefSeq" id="WP_023577864.1">
    <property type="nucleotide sequence ID" value="NZ_AVGG01000001.1"/>
</dbReference>
<evidence type="ECO:0008006" key="3">
    <source>
        <dbReference type="Google" id="ProtNLM"/>
    </source>
</evidence>
<organism evidence="1 2">
    <name type="scientific">Flavobacterium limnosediminis JC2902</name>
    <dbReference type="NCBI Taxonomy" id="1341181"/>
    <lineage>
        <taxon>Bacteria</taxon>
        <taxon>Pseudomonadati</taxon>
        <taxon>Bacteroidota</taxon>
        <taxon>Flavobacteriia</taxon>
        <taxon>Flavobacteriales</taxon>
        <taxon>Flavobacteriaceae</taxon>
        <taxon>Flavobacterium</taxon>
    </lineage>
</organism>
<keyword evidence="2" id="KW-1185">Reference proteome</keyword>
<dbReference type="EMBL" id="AVGG01000001">
    <property type="protein sequence ID" value="ESU29684.1"/>
    <property type="molecule type" value="Genomic_DNA"/>
</dbReference>
<evidence type="ECO:0000313" key="2">
    <source>
        <dbReference type="Proteomes" id="UP000018004"/>
    </source>
</evidence>
<dbReference type="Proteomes" id="UP000018004">
    <property type="component" value="Unassembled WGS sequence"/>
</dbReference>
<accession>V6STB3</accession>
<evidence type="ECO:0000313" key="1">
    <source>
        <dbReference type="EMBL" id="ESU29684.1"/>
    </source>
</evidence>
<dbReference type="PROSITE" id="PS51257">
    <property type="entry name" value="PROKAR_LIPOPROTEIN"/>
    <property type="match status" value="1"/>
</dbReference>
<protein>
    <recommendedName>
        <fullName evidence="3">Lipoprotein</fullName>
    </recommendedName>
</protein>
<dbReference type="STRING" id="1341181.FLJC2902T_01570"/>